<feature type="transmembrane region" description="Helical" evidence="8">
    <location>
        <begin position="371"/>
        <end position="389"/>
    </location>
</feature>
<feature type="transmembrane region" description="Helical" evidence="8">
    <location>
        <begin position="304"/>
        <end position="324"/>
    </location>
</feature>
<dbReference type="EMBL" id="BAAANV010000037">
    <property type="protein sequence ID" value="GAA1543043.1"/>
    <property type="molecule type" value="Genomic_DNA"/>
</dbReference>
<feature type="transmembrane region" description="Helical" evidence="8">
    <location>
        <begin position="401"/>
        <end position="428"/>
    </location>
</feature>
<reference evidence="10 11" key="1">
    <citation type="journal article" date="2019" name="Int. J. Syst. Evol. Microbiol.">
        <title>The Global Catalogue of Microorganisms (GCM) 10K type strain sequencing project: providing services to taxonomists for standard genome sequencing and annotation.</title>
        <authorList>
            <consortium name="The Broad Institute Genomics Platform"/>
            <consortium name="The Broad Institute Genome Sequencing Center for Infectious Disease"/>
            <person name="Wu L."/>
            <person name="Ma J."/>
        </authorList>
    </citation>
    <scope>NUCLEOTIDE SEQUENCE [LARGE SCALE GENOMIC DNA]</scope>
    <source>
        <strain evidence="10 11">JCM 14588</strain>
    </source>
</reference>
<dbReference type="InterPro" id="IPR006153">
    <property type="entry name" value="Cation/H_exchanger_TM"/>
</dbReference>
<evidence type="ECO:0000313" key="11">
    <source>
        <dbReference type="Proteomes" id="UP001501288"/>
    </source>
</evidence>
<dbReference type="RefSeq" id="WP_346030231.1">
    <property type="nucleotide sequence ID" value="NZ_BAAANV010000037.1"/>
</dbReference>
<feature type="transmembrane region" description="Helical" evidence="8">
    <location>
        <begin position="179"/>
        <end position="197"/>
    </location>
</feature>
<keyword evidence="6" id="KW-0406">Ion transport</keyword>
<dbReference type="PANTHER" id="PTHR32507:SF8">
    <property type="entry name" value="CNH1P"/>
    <property type="match status" value="1"/>
</dbReference>
<evidence type="ECO:0000313" key="10">
    <source>
        <dbReference type="EMBL" id="GAA1543043.1"/>
    </source>
</evidence>
<evidence type="ECO:0000256" key="5">
    <source>
        <dbReference type="ARBA" id="ARBA00022989"/>
    </source>
</evidence>
<evidence type="ECO:0000256" key="6">
    <source>
        <dbReference type="ARBA" id="ARBA00023065"/>
    </source>
</evidence>
<keyword evidence="7 8" id="KW-0472">Membrane</keyword>
<sequence length="442" mass="47418">MAIDLVWIVLGFALLLAVFLPTAVERFPLSTPMVLLGVGAIVGLAPMPKGFTFSPQEHEAFVLHASEATVLVALMGVGLALDRPMRLRSLTSWRAWAPTWRLLAIAMPLGIVGVSLLGWTLGLAAPTALLLAAALAPTDPVLASDVQVEGPQTEAPQEMTQETEIDESDEVRFALTSEAGLNDGLAFPFVYAAILWASEGSPSHWGWKWLAWELVGKVALGVAVGLVVGWVLGKLFFRLPAKKYRLADAGEPLAALAAIMCSYGLTELAGGYGFLAVFVTAMAMRQAERGHRYYADMHAFIERLEQILTLVMLLLLGAAATNGVLSHADWRSAVIVAALILVIRPGGAWLSLLGRRDDTAKAVGLTTGERWITSFYGVRGIGSIFYIAYATGHADFAGSDWLWSTIALAIIVSVVVHGSTVTPAMNWLERHRTNHGRALADA</sequence>
<keyword evidence="11" id="KW-1185">Reference proteome</keyword>
<feature type="transmembrane region" description="Helical" evidence="8">
    <location>
        <begin position="102"/>
        <end position="135"/>
    </location>
</feature>
<feature type="transmembrane region" description="Helical" evidence="8">
    <location>
        <begin position="60"/>
        <end position="81"/>
    </location>
</feature>
<evidence type="ECO:0000256" key="1">
    <source>
        <dbReference type="ARBA" id="ARBA00004651"/>
    </source>
</evidence>
<evidence type="ECO:0000256" key="7">
    <source>
        <dbReference type="ARBA" id="ARBA00023136"/>
    </source>
</evidence>
<organism evidence="10 11">
    <name type="scientific">Dermacoccus barathri</name>
    <dbReference type="NCBI Taxonomy" id="322601"/>
    <lineage>
        <taxon>Bacteria</taxon>
        <taxon>Bacillati</taxon>
        <taxon>Actinomycetota</taxon>
        <taxon>Actinomycetes</taxon>
        <taxon>Micrococcales</taxon>
        <taxon>Dermacoccaceae</taxon>
        <taxon>Dermacoccus</taxon>
    </lineage>
</organism>
<accession>A0ABN2BKU8</accession>
<keyword evidence="5 8" id="KW-1133">Transmembrane helix</keyword>
<keyword evidence="4 8" id="KW-0812">Transmembrane</keyword>
<comment type="caution">
    <text evidence="10">The sequence shown here is derived from an EMBL/GenBank/DDBJ whole genome shotgun (WGS) entry which is preliminary data.</text>
</comment>
<name>A0ABN2BKU8_9MICO</name>
<feature type="domain" description="Cation/H+ exchanger transmembrane" evidence="9">
    <location>
        <begin position="15"/>
        <end position="427"/>
    </location>
</feature>
<evidence type="ECO:0000256" key="3">
    <source>
        <dbReference type="ARBA" id="ARBA00022449"/>
    </source>
</evidence>
<proteinExistence type="predicted"/>
<evidence type="ECO:0000259" key="9">
    <source>
        <dbReference type="Pfam" id="PF00999"/>
    </source>
</evidence>
<feature type="transmembrane region" description="Helical" evidence="8">
    <location>
        <begin position="330"/>
        <end position="350"/>
    </location>
</feature>
<comment type="subcellular location">
    <subcellularLocation>
        <location evidence="1">Cell membrane</location>
        <topology evidence="1">Multi-pass membrane protein</topology>
    </subcellularLocation>
</comment>
<dbReference type="Pfam" id="PF00999">
    <property type="entry name" value="Na_H_Exchanger"/>
    <property type="match status" value="1"/>
</dbReference>
<gene>
    <name evidence="10" type="ORF">GCM10009762_15620</name>
</gene>
<evidence type="ECO:0000256" key="4">
    <source>
        <dbReference type="ARBA" id="ARBA00022692"/>
    </source>
</evidence>
<keyword evidence="2" id="KW-0813">Transport</keyword>
<evidence type="ECO:0000256" key="2">
    <source>
        <dbReference type="ARBA" id="ARBA00022448"/>
    </source>
</evidence>
<evidence type="ECO:0000256" key="8">
    <source>
        <dbReference type="SAM" id="Phobius"/>
    </source>
</evidence>
<feature type="transmembrane region" description="Helical" evidence="8">
    <location>
        <begin position="6"/>
        <end position="24"/>
    </location>
</feature>
<protein>
    <submittedName>
        <fullName evidence="10">Cation:proton antiporter</fullName>
    </submittedName>
</protein>
<keyword evidence="3" id="KW-0050">Antiport</keyword>
<dbReference type="PANTHER" id="PTHR32507">
    <property type="entry name" value="NA(+)/H(+) ANTIPORTER 1"/>
    <property type="match status" value="1"/>
</dbReference>
<dbReference type="Proteomes" id="UP001501288">
    <property type="component" value="Unassembled WGS sequence"/>
</dbReference>
<feature type="transmembrane region" description="Helical" evidence="8">
    <location>
        <begin position="253"/>
        <end position="283"/>
    </location>
</feature>
<feature type="transmembrane region" description="Helical" evidence="8">
    <location>
        <begin position="209"/>
        <end position="233"/>
    </location>
</feature>